<dbReference type="GO" id="GO:0003677">
    <property type="term" value="F:DNA binding"/>
    <property type="evidence" value="ECO:0007669"/>
    <property type="project" value="UniProtKB-UniRule"/>
</dbReference>
<comment type="similarity">
    <text evidence="8">Belongs to the WUS homeobox family.</text>
</comment>
<keyword evidence="3" id="KW-0805">Transcription regulation</keyword>
<dbReference type="SUPFAM" id="SSF46689">
    <property type="entry name" value="Homeodomain-like"/>
    <property type="match status" value="1"/>
</dbReference>
<evidence type="ECO:0000256" key="6">
    <source>
        <dbReference type="ARBA" id="ARBA00023163"/>
    </source>
</evidence>
<feature type="compositionally biased region" description="Polar residues" evidence="11">
    <location>
        <begin position="32"/>
        <end position="42"/>
    </location>
</feature>
<dbReference type="InterPro" id="IPR001356">
    <property type="entry name" value="HD"/>
</dbReference>
<feature type="compositionally biased region" description="Polar residues" evidence="11">
    <location>
        <begin position="168"/>
        <end position="190"/>
    </location>
</feature>
<dbReference type="OrthoDB" id="768142at2759"/>
<evidence type="ECO:0000256" key="2">
    <source>
        <dbReference type="ARBA" id="ARBA00022473"/>
    </source>
</evidence>
<proteinExistence type="inferred from homology"/>
<dbReference type="GO" id="GO:0010087">
    <property type="term" value="P:phloem or xylem histogenesis"/>
    <property type="evidence" value="ECO:0007669"/>
    <property type="project" value="InterPro"/>
</dbReference>
<dbReference type="Pfam" id="PF00046">
    <property type="entry name" value="Homeodomain"/>
    <property type="match status" value="1"/>
</dbReference>
<evidence type="ECO:0000256" key="9">
    <source>
        <dbReference type="PROSITE-ProRule" id="PRU00108"/>
    </source>
</evidence>
<dbReference type="PANTHER" id="PTHR47716:SF1">
    <property type="entry name" value="WUSCHEL-RELATED HOMEOBOX 4"/>
    <property type="match status" value="1"/>
</dbReference>
<evidence type="ECO:0000313" key="13">
    <source>
        <dbReference type="EMBL" id="KAC9333154.1"/>
    </source>
</evidence>
<evidence type="ECO:0000259" key="12">
    <source>
        <dbReference type="PROSITE" id="PS50071"/>
    </source>
</evidence>
<dbReference type="InterPro" id="IPR009057">
    <property type="entry name" value="Homeodomain-like_sf"/>
</dbReference>
<dbReference type="FunFam" id="1.10.10.60:FF:000146">
    <property type="entry name" value="WUSCHEL-related homeobox 4"/>
    <property type="match status" value="1"/>
</dbReference>
<accession>A0A5N6L7N7</accession>
<feature type="compositionally biased region" description="Basic and acidic residues" evidence="11">
    <location>
        <begin position="80"/>
        <end position="100"/>
    </location>
</feature>
<reference evidence="13 14" key="1">
    <citation type="submission" date="2019-05" db="EMBL/GenBank/DDBJ databases">
        <title>Mikania micrantha, genome provides insights into the molecular mechanism of rapid growth.</title>
        <authorList>
            <person name="Liu B."/>
        </authorList>
    </citation>
    <scope>NUCLEOTIDE SEQUENCE [LARGE SCALE GENOMIC DNA]</scope>
    <source>
        <strain evidence="13">NLD-2019</strain>
        <tissue evidence="13">Leaf</tissue>
    </source>
</reference>
<dbReference type="PROSITE" id="PS50071">
    <property type="entry name" value="HOMEOBOX_2"/>
    <property type="match status" value="1"/>
</dbReference>
<keyword evidence="5 9" id="KW-0371">Homeobox</keyword>
<evidence type="ECO:0000256" key="5">
    <source>
        <dbReference type="ARBA" id="ARBA00023155"/>
    </source>
</evidence>
<dbReference type="GO" id="GO:0003700">
    <property type="term" value="F:DNA-binding transcription factor activity"/>
    <property type="evidence" value="ECO:0007669"/>
    <property type="project" value="InterPro"/>
</dbReference>
<keyword evidence="6" id="KW-0804">Transcription</keyword>
<keyword evidence="14" id="KW-1185">Reference proteome</keyword>
<name>A0A5N6L7N7_9ASTR</name>
<evidence type="ECO:0000256" key="8">
    <source>
        <dbReference type="ARBA" id="ARBA00024040"/>
    </source>
</evidence>
<evidence type="ECO:0000256" key="4">
    <source>
        <dbReference type="ARBA" id="ARBA00023125"/>
    </source>
</evidence>
<evidence type="ECO:0000256" key="7">
    <source>
        <dbReference type="ARBA" id="ARBA00023242"/>
    </source>
</evidence>
<feature type="region of interest" description="Disordered" evidence="11">
    <location>
        <begin position="80"/>
        <end position="108"/>
    </location>
</feature>
<feature type="region of interest" description="Disordered" evidence="11">
    <location>
        <begin position="162"/>
        <end position="191"/>
    </location>
</feature>
<dbReference type="EMBL" id="SZYD01002620">
    <property type="protein sequence ID" value="KAC9333154.1"/>
    <property type="molecule type" value="Genomic_DNA"/>
</dbReference>
<dbReference type="GO" id="GO:0051301">
    <property type="term" value="P:cell division"/>
    <property type="evidence" value="ECO:0007669"/>
    <property type="project" value="InterPro"/>
</dbReference>
<comment type="subcellular location">
    <subcellularLocation>
        <location evidence="1 9 10">Nucleus</location>
    </subcellularLocation>
</comment>
<comment type="caution">
    <text evidence="13">The sequence shown here is derived from an EMBL/GenBank/DDBJ whole genome shotgun (WGS) entry which is preliminary data.</text>
</comment>
<dbReference type="GO" id="GO:0005634">
    <property type="term" value="C:nucleus"/>
    <property type="evidence" value="ECO:0007669"/>
    <property type="project" value="UniProtKB-SubCell"/>
</dbReference>
<evidence type="ECO:0000256" key="1">
    <source>
        <dbReference type="ARBA" id="ARBA00004123"/>
    </source>
</evidence>
<dbReference type="SMART" id="SM00389">
    <property type="entry name" value="HOX"/>
    <property type="match status" value="1"/>
</dbReference>
<keyword evidence="7 9" id="KW-0539">Nucleus</keyword>
<feature type="domain" description="Homeobox" evidence="12">
    <location>
        <begin position="109"/>
        <end position="164"/>
    </location>
</feature>
<sequence>MHQFTRGGGFWGDDEPLSHGLNLNTFKQSHPVNPKLISSGSTKTHRFTMNDIHDNNSSSSDSSHTSTTFDLRSFIRPKSCHTDQLDSPNHTKDSLQDECHPGGTRWNPTQEQIGILEMLYRGGIRSPKAHQIEQITAQLSKYGKIEGKNVFYWFQNHKARERQKQKRNNLGLSCSPRSTPSPTMINSISLNPKGEVVESPYKKCRSWSFEFLDQKDEEDDKTLELFPLHPEGRSRSS</sequence>
<keyword evidence="2" id="KW-0217">Developmental protein</keyword>
<evidence type="ECO:0000256" key="11">
    <source>
        <dbReference type="SAM" id="MobiDB-lite"/>
    </source>
</evidence>
<dbReference type="AlphaFoldDB" id="A0A5N6L7N7"/>
<feature type="region of interest" description="Disordered" evidence="11">
    <location>
        <begin position="32"/>
        <end position="67"/>
    </location>
</feature>
<dbReference type="Gene3D" id="1.10.10.60">
    <property type="entry name" value="Homeodomain-like"/>
    <property type="match status" value="1"/>
</dbReference>
<protein>
    <recommendedName>
        <fullName evidence="12">Homeobox domain-containing protein</fullName>
    </recommendedName>
</protein>
<feature type="compositionally biased region" description="Low complexity" evidence="11">
    <location>
        <begin position="55"/>
        <end position="67"/>
    </location>
</feature>
<organism evidence="13 14">
    <name type="scientific">Mikania micrantha</name>
    <name type="common">bitter vine</name>
    <dbReference type="NCBI Taxonomy" id="192012"/>
    <lineage>
        <taxon>Eukaryota</taxon>
        <taxon>Viridiplantae</taxon>
        <taxon>Streptophyta</taxon>
        <taxon>Embryophyta</taxon>
        <taxon>Tracheophyta</taxon>
        <taxon>Spermatophyta</taxon>
        <taxon>Magnoliopsida</taxon>
        <taxon>eudicotyledons</taxon>
        <taxon>Gunneridae</taxon>
        <taxon>Pentapetalae</taxon>
        <taxon>asterids</taxon>
        <taxon>campanulids</taxon>
        <taxon>Asterales</taxon>
        <taxon>Asteraceae</taxon>
        <taxon>Asteroideae</taxon>
        <taxon>Heliantheae alliance</taxon>
        <taxon>Eupatorieae</taxon>
        <taxon>Mikania</taxon>
    </lineage>
</organism>
<evidence type="ECO:0000256" key="10">
    <source>
        <dbReference type="RuleBase" id="RU000682"/>
    </source>
</evidence>
<dbReference type="PANTHER" id="PTHR47716">
    <property type="entry name" value="WUSCHEL-RELATED HOMEOBOX 4"/>
    <property type="match status" value="1"/>
</dbReference>
<dbReference type="CDD" id="cd00086">
    <property type="entry name" value="homeodomain"/>
    <property type="match status" value="1"/>
</dbReference>
<evidence type="ECO:0000313" key="14">
    <source>
        <dbReference type="Proteomes" id="UP000326396"/>
    </source>
</evidence>
<gene>
    <name evidence="13" type="ORF">E3N88_45974</name>
</gene>
<keyword evidence="4 9" id="KW-0238">DNA-binding</keyword>
<evidence type="ECO:0000256" key="3">
    <source>
        <dbReference type="ARBA" id="ARBA00023015"/>
    </source>
</evidence>
<dbReference type="Proteomes" id="UP000326396">
    <property type="component" value="Unassembled WGS sequence"/>
</dbReference>
<dbReference type="InterPro" id="IPR044186">
    <property type="entry name" value="WOX4"/>
</dbReference>
<feature type="DNA-binding region" description="Homeobox" evidence="9">
    <location>
        <begin position="111"/>
        <end position="165"/>
    </location>
</feature>
<dbReference type="GO" id="GO:0010067">
    <property type="term" value="P:procambium histogenesis"/>
    <property type="evidence" value="ECO:0007669"/>
    <property type="project" value="InterPro"/>
</dbReference>